<comment type="caution">
    <text evidence="1">The sequence shown here is derived from an EMBL/GenBank/DDBJ whole genome shotgun (WGS) entry which is preliminary data.</text>
</comment>
<organism evidence="1 2">
    <name type="scientific">Populus alba</name>
    <name type="common">White poplar</name>
    <dbReference type="NCBI Taxonomy" id="43335"/>
    <lineage>
        <taxon>Eukaryota</taxon>
        <taxon>Viridiplantae</taxon>
        <taxon>Streptophyta</taxon>
        <taxon>Embryophyta</taxon>
        <taxon>Tracheophyta</taxon>
        <taxon>Spermatophyta</taxon>
        <taxon>Magnoliopsida</taxon>
        <taxon>eudicotyledons</taxon>
        <taxon>Gunneridae</taxon>
        <taxon>Pentapetalae</taxon>
        <taxon>rosids</taxon>
        <taxon>fabids</taxon>
        <taxon>Malpighiales</taxon>
        <taxon>Salicaceae</taxon>
        <taxon>Saliceae</taxon>
        <taxon>Populus</taxon>
    </lineage>
</organism>
<evidence type="ECO:0000313" key="1">
    <source>
        <dbReference type="EMBL" id="KAL3568530.1"/>
    </source>
</evidence>
<accession>A0ACC4AQR6</accession>
<evidence type="ECO:0000313" key="2">
    <source>
        <dbReference type="Proteomes" id="UP000309997"/>
    </source>
</evidence>
<dbReference type="EMBL" id="RCHU02000017">
    <property type="protein sequence ID" value="KAL3568530.1"/>
    <property type="molecule type" value="Genomic_DNA"/>
</dbReference>
<reference evidence="1 2" key="1">
    <citation type="journal article" date="2024" name="Plant Biotechnol. J.">
        <title>Genome and CRISPR/Cas9 system of a widespread forest tree (Populus alba) in the world.</title>
        <authorList>
            <person name="Liu Y.J."/>
            <person name="Jiang P.F."/>
            <person name="Han X.M."/>
            <person name="Li X.Y."/>
            <person name="Wang H.M."/>
            <person name="Wang Y.J."/>
            <person name="Wang X.X."/>
            <person name="Zeng Q.Y."/>
        </authorList>
    </citation>
    <scope>NUCLEOTIDE SEQUENCE [LARGE SCALE GENOMIC DNA]</scope>
    <source>
        <strain evidence="2">cv. PAL-ZL1</strain>
    </source>
</reference>
<gene>
    <name evidence="1" type="ORF">D5086_031181</name>
</gene>
<protein>
    <submittedName>
        <fullName evidence="1">Uncharacterized protein</fullName>
    </submittedName>
</protein>
<dbReference type="Proteomes" id="UP000309997">
    <property type="component" value="Unassembled WGS sequence"/>
</dbReference>
<keyword evidence="2" id="KW-1185">Reference proteome</keyword>
<sequence length="153" mass="17274">MREANVVEIINLFKIYSFGHTAMSFFSQIMAVSIFLDDGYNHPSCEELTNDCNYFVAIYNFRVLMEVNRQAFFALQVLVCVELLFSLFAEVTNGSAESRPLHKLGNPRTVPAAYASDFSVVMPGQQHPTCIAQPAPLPCPRERINWPAHEQIT</sequence>
<proteinExistence type="predicted"/>
<name>A0ACC4AQR6_POPAL</name>